<evidence type="ECO:0000256" key="1">
    <source>
        <dbReference type="SAM" id="Phobius"/>
    </source>
</evidence>
<evidence type="ECO:0000313" key="2">
    <source>
        <dbReference type="EMBL" id="VIP03626.1"/>
    </source>
</evidence>
<dbReference type="InParanoid" id="A0A6C2YQ75"/>
<dbReference type="AlphaFoldDB" id="A0A6C2YQ75"/>
<proteinExistence type="predicted"/>
<reference evidence="2" key="1">
    <citation type="submission" date="2019-04" db="EMBL/GenBank/DDBJ databases">
        <authorList>
            <consortium name="Science for Life Laboratories"/>
        </authorList>
    </citation>
    <scope>NUCLEOTIDE SEQUENCE</scope>
    <source>
        <strain evidence="2">MBLW1</strain>
    </source>
</reference>
<sequence length="133" mass="15753">MNISRKSILTKLILVIFLYLATWLLTWLIFCRSVEDRLITGHRENQDSEHTAIKFEEKFRDRTRETVSIEEILATDQYIVFGDTWTPFPLIVNVYCIYKTGRQAGGGELLILWTPVGNVILDKKLNWRKEWYQ</sequence>
<protein>
    <submittedName>
        <fullName evidence="2">Uncharacterized protein</fullName>
    </submittedName>
</protein>
<organism evidence="2">
    <name type="scientific">Tuwongella immobilis</name>
    <dbReference type="NCBI Taxonomy" id="692036"/>
    <lineage>
        <taxon>Bacteria</taxon>
        <taxon>Pseudomonadati</taxon>
        <taxon>Planctomycetota</taxon>
        <taxon>Planctomycetia</taxon>
        <taxon>Gemmatales</taxon>
        <taxon>Gemmataceae</taxon>
        <taxon>Tuwongella</taxon>
    </lineage>
</organism>
<keyword evidence="1" id="KW-0812">Transmembrane</keyword>
<dbReference type="EMBL" id="LR586016">
    <property type="protein sequence ID" value="VIP03626.1"/>
    <property type="molecule type" value="Genomic_DNA"/>
</dbReference>
<evidence type="ECO:0000313" key="3">
    <source>
        <dbReference type="Proteomes" id="UP000464378"/>
    </source>
</evidence>
<dbReference type="EMBL" id="LR593887">
    <property type="protein sequence ID" value="VTS04620.1"/>
    <property type="molecule type" value="Genomic_DNA"/>
</dbReference>
<dbReference type="Proteomes" id="UP000464378">
    <property type="component" value="Chromosome"/>
</dbReference>
<keyword evidence="3" id="KW-1185">Reference proteome</keyword>
<feature type="transmembrane region" description="Helical" evidence="1">
    <location>
        <begin position="12"/>
        <end position="30"/>
    </location>
</feature>
<accession>A0A6C2YQ75</accession>
<dbReference type="RefSeq" id="WP_162658798.1">
    <property type="nucleotide sequence ID" value="NZ_LR593887.1"/>
</dbReference>
<keyword evidence="1" id="KW-1133">Transmembrane helix</keyword>
<dbReference type="KEGG" id="tim:GMBLW1_03340"/>
<keyword evidence="1" id="KW-0472">Membrane</keyword>
<name>A0A6C2YQ75_9BACT</name>
<gene>
    <name evidence="2" type="ORF">GMBLW1_03340</name>
</gene>